<keyword evidence="5" id="KW-0460">Magnesium</keyword>
<dbReference type="PANTHER" id="PTHR12001">
    <property type="entry name" value="GERANYLGERANYL PYROPHOSPHATE SYNTHASE"/>
    <property type="match status" value="1"/>
</dbReference>
<dbReference type="InterPro" id="IPR000092">
    <property type="entry name" value="Polyprenyl_synt"/>
</dbReference>
<dbReference type="Gene3D" id="1.10.600.10">
    <property type="entry name" value="Farnesyl Diphosphate Synthase"/>
    <property type="match status" value="1"/>
</dbReference>
<evidence type="ECO:0000313" key="10">
    <source>
        <dbReference type="Proteomes" id="UP000718281"/>
    </source>
</evidence>
<dbReference type="InterPro" id="IPR008949">
    <property type="entry name" value="Isoprenoid_synthase_dom_sf"/>
</dbReference>
<dbReference type="Pfam" id="PF00348">
    <property type="entry name" value="polyprenyl_synt"/>
    <property type="match status" value="1"/>
</dbReference>
<proteinExistence type="inferred from homology"/>
<dbReference type="InterPro" id="IPR033749">
    <property type="entry name" value="Polyprenyl_synt_CS"/>
</dbReference>
<dbReference type="SFLD" id="SFLDS00005">
    <property type="entry name" value="Isoprenoid_Synthase_Type_I"/>
    <property type="match status" value="1"/>
</dbReference>
<evidence type="ECO:0000313" key="7">
    <source>
        <dbReference type="EMBL" id="MBK6301961.1"/>
    </source>
</evidence>
<dbReference type="GO" id="GO:0008299">
    <property type="term" value="P:isoprenoid biosynthetic process"/>
    <property type="evidence" value="ECO:0007669"/>
    <property type="project" value="InterPro"/>
</dbReference>
<dbReference type="Proteomes" id="UP000718281">
    <property type="component" value="Unassembled WGS sequence"/>
</dbReference>
<evidence type="ECO:0000313" key="11">
    <source>
        <dbReference type="Proteomes" id="UP000726105"/>
    </source>
</evidence>
<evidence type="ECO:0000256" key="5">
    <source>
        <dbReference type="ARBA" id="ARBA00022842"/>
    </source>
</evidence>
<comment type="similarity">
    <text evidence="2 6">Belongs to the FPP/GGPP synthase family.</text>
</comment>
<evidence type="ECO:0000256" key="3">
    <source>
        <dbReference type="ARBA" id="ARBA00022679"/>
    </source>
</evidence>
<dbReference type="SFLD" id="SFLDG01017">
    <property type="entry name" value="Polyprenyl_Transferase_Like"/>
    <property type="match status" value="1"/>
</dbReference>
<dbReference type="SUPFAM" id="SSF48576">
    <property type="entry name" value="Terpenoid synthases"/>
    <property type="match status" value="1"/>
</dbReference>
<keyword evidence="4" id="KW-0479">Metal-binding</keyword>
<organism evidence="8 11">
    <name type="scientific">Candidatus Phosphoribacter hodrii</name>
    <dbReference type="NCBI Taxonomy" id="2953743"/>
    <lineage>
        <taxon>Bacteria</taxon>
        <taxon>Bacillati</taxon>
        <taxon>Actinomycetota</taxon>
        <taxon>Actinomycetes</taxon>
        <taxon>Micrococcales</taxon>
        <taxon>Dermatophilaceae</taxon>
        <taxon>Candidatus Phosphoribacter</taxon>
    </lineage>
</organism>
<comment type="cofactor">
    <cofactor evidence="1">
        <name>Mg(2+)</name>
        <dbReference type="ChEBI" id="CHEBI:18420"/>
    </cofactor>
</comment>
<accession>A0A935M4W5</accession>
<dbReference type="Proteomes" id="UP000886632">
    <property type="component" value="Unassembled WGS sequence"/>
</dbReference>
<dbReference type="EMBL" id="JADJIB010000010">
    <property type="protein sequence ID" value="MBK7274615.1"/>
    <property type="molecule type" value="Genomic_DNA"/>
</dbReference>
<dbReference type="GO" id="GO:0046872">
    <property type="term" value="F:metal ion binding"/>
    <property type="evidence" value="ECO:0007669"/>
    <property type="project" value="UniProtKB-KW"/>
</dbReference>
<evidence type="ECO:0000313" key="9">
    <source>
        <dbReference type="EMBL" id="MBL0004613.1"/>
    </source>
</evidence>
<comment type="caution">
    <text evidence="8">The sequence shown here is derived from an EMBL/GenBank/DDBJ whole genome shotgun (WGS) entry which is preliminary data.</text>
</comment>
<protein>
    <submittedName>
        <fullName evidence="8">Polyprenyl synthetase family protein</fullName>
    </submittedName>
</protein>
<dbReference type="AlphaFoldDB" id="A0A935M4W5"/>
<evidence type="ECO:0000256" key="6">
    <source>
        <dbReference type="RuleBase" id="RU004466"/>
    </source>
</evidence>
<dbReference type="CDD" id="cd00685">
    <property type="entry name" value="Trans_IPPS_HT"/>
    <property type="match status" value="1"/>
</dbReference>
<evidence type="ECO:0000256" key="4">
    <source>
        <dbReference type="ARBA" id="ARBA00022723"/>
    </source>
</evidence>
<gene>
    <name evidence="7" type="ORF">IPF40_13285</name>
    <name evidence="8" type="ORF">IPI13_16160</name>
    <name evidence="9" type="ORF">IPP00_11695</name>
</gene>
<dbReference type="PROSITE" id="PS00444">
    <property type="entry name" value="POLYPRENYL_SYNTHASE_2"/>
    <property type="match status" value="1"/>
</dbReference>
<dbReference type="EMBL" id="JADIXZ010000006">
    <property type="protein sequence ID" value="MBK6301961.1"/>
    <property type="molecule type" value="Genomic_DNA"/>
</dbReference>
<evidence type="ECO:0000313" key="8">
    <source>
        <dbReference type="EMBL" id="MBK7274615.1"/>
    </source>
</evidence>
<name>A0A935M4W5_9MICO</name>
<evidence type="ECO:0000256" key="2">
    <source>
        <dbReference type="ARBA" id="ARBA00006706"/>
    </source>
</evidence>
<sequence length="371" mass="39737">MPPAPGRRPVTNPLDRESLRSRVQSALEAELDHQEQVLAELDEDLTPLVAPVRSLLAGGKRLRAAFAYWGYRAAGGADSDSLVRFASSMELFQAAALLHDDVMDGSDTRRGMPSAHRAVAAIHAQHAWSGNADRFGEATAILAGDLCLQWTDEVYSTSGLPAEHLARGRATFDRMRTQLMGGQFLDMLESVRTWEGRSTDERIAAARKVIRFKSAKYTIEQPLLIGALAGGVDPAAVPGLSGYGLALGEAFQLRDDLLGVFGDPEQTGKPAGDDVREGKRTVLIAYTLDVADAGQRAELTRSFGRADVDVAGIESVRGIIRATGAVERVESDITRLTHAATHALGEPAAYLQPEASTVLGELVALATDRVT</sequence>
<dbReference type="Proteomes" id="UP000726105">
    <property type="component" value="Unassembled WGS sequence"/>
</dbReference>
<evidence type="ECO:0000256" key="1">
    <source>
        <dbReference type="ARBA" id="ARBA00001946"/>
    </source>
</evidence>
<dbReference type="PANTHER" id="PTHR12001:SF85">
    <property type="entry name" value="SHORT CHAIN ISOPRENYL DIPHOSPHATE SYNTHASE"/>
    <property type="match status" value="1"/>
</dbReference>
<dbReference type="PROSITE" id="PS00723">
    <property type="entry name" value="POLYPRENYL_SYNTHASE_1"/>
    <property type="match status" value="1"/>
</dbReference>
<reference evidence="10 11" key="1">
    <citation type="submission" date="2020-10" db="EMBL/GenBank/DDBJ databases">
        <title>Connecting structure to function with the recovery of over 1000 high-quality activated sludge metagenome-assembled genomes encoding full-length rRNA genes using long-read sequencing.</title>
        <authorList>
            <person name="Singleton C.M."/>
            <person name="Petriglieri F."/>
            <person name="Kristensen J.M."/>
            <person name="Kirkegaard R.H."/>
            <person name="Michaelsen T.Y."/>
            <person name="Andersen M.H."/>
            <person name="Karst S.M."/>
            <person name="Dueholm M.S."/>
            <person name="Nielsen P.H."/>
            <person name="Albertsen M."/>
        </authorList>
    </citation>
    <scope>NUCLEOTIDE SEQUENCE [LARGE SCALE GENOMIC DNA]</scope>
    <source>
        <strain evidence="7">AalE_18-Q3-R2-46_BAT3C.188</strain>
        <strain evidence="8">Ega_18-Q3-R5-49_MAXAC.001</strain>
        <strain evidence="9">Ribe_18-Q3-R11-54_MAXAC.001</strain>
    </source>
</reference>
<dbReference type="EMBL" id="JADKGK010000020">
    <property type="protein sequence ID" value="MBL0004613.1"/>
    <property type="molecule type" value="Genomic_DNA"/>
</dbReference>
<dbReference type="GO" id="GO:0004659">
    <property type="term" value="F:prenyltransferase activity"/>
    <property type="evidence" value="ECO:0007669"/>
    <property type="project" value="InterPro"/>
</dbReference>
<keyword evidence="3 6" id="KW-0808">Transferase</keyword>